<dbReference type="Proteomes" id="UP000697127">
    <property type="component" value="Unassembled WGS sequence"/>
</dbReference>
<keyword evidence="5" id="KW-1185">Reference proteome</keyword>
<protein>
    <submittedName>
        <fullName evidence="4">Xanthine phosphoribosyltransferase 1</fullName>
    </submittedName>
</protein>
<sequence length="208" mass="23223">MSGEEEKIYISYNCVHKHCQKAAEEILTTIGKPDVIVAIGGGGFIPSRIIRTFLKQQGEKNIPIQAIGLSLYEDMGTGSDTIGKEVIRTQWLDFGALAQHFDSLIGKNILIVDEVDDTRTTLHYALTELYQDIKENAEKLGKNMGDTKLSIFVVNNKLKPKRAELNKELMNGGIYISGEDVDDKWIAYPWESDDIDTHTKHAIAQGNN</sequence>
<evidence type="ECO:0000259" key="3">
    <source>
        <dbReference type="Pfam" id="PF00156"/>
    </source>
</evidence>
<evidence type="ECO:0000313" key="5">
    <source>
        <dbReference type="Proteomes" id="UP000697127"/>
    </source>
</evidence>
<dbReference type="CDD" id="cd06223">
    <property type="entry name" value="PRTases_typeI"/>
    <property type="match status" value="1"/>
</dbReference>
<dbReference type="EMBL" id="PUHW01000027">
    <property type="protein sequence ID" value="KAG0690567.1"/>
    <property type="molecule type" value="Genomic_DNA"/>
</dbReference>
<feature type="domain" description="Phosphoribosyltransferase" evidence="3">
    <location>
        <begin position="17"/>
        <end position="129"/>
    </location>
</feature>
<proteinExistence type="predicted"/>
<dbReference type="OrthoDB" id="9973266at2759"/>
<organism evidence="4 5">
    <name type="scientific">Pichia californica</name>
    <dbReference type="NCBI Taxonomy" id="460514"/>
    <lineage>
        <taxon>Eukaryota</taxon>
        <taxon>Fungi</taxon>
        <taxon>Dikarya</taxon>
        <taxon>Ascomycota</taxon>
        <taxon>Saccharomycotina</taxon>
        <taxon>Pichiomycetes</taxon>
        <taxon>Pichiales</taxon>
        <taxon>Pichiaceae</taxon>
        <taxon>Pichia</taxon>
    </lineage>
</organism>
<evidence type="ECO:0000256" key="1">
    <source>
        <dbReference type="ARBA" id="ARBA00022676"/>
    </source>
</evidence>
<dbReference type="GO" id="GO:0032263">
    <property type="term" value="P:GMP salvage"/>
    <property type="evidence" value="ECO:0007669"/>
    <property type="project" value="TreeGrafter"/>
</dbReference>
<dbReference type="GO" id="GO:0046100">
    <property type="term" value="P:hypoxanthine metabolic process"/>
    <property type="evidence" value="ECO:0007669"/>
    <property type="project" value="TreeGrafter"/>
</dbReference>
<reference evidence="4" key="1">
    <citation type="submission" date="2020-11" db="EMBL/GenBank/DDBJ databases">
        <title>Kefir isolates.</title>
        <authorList>
            <person name="Marcisauskas S."/>
            <person name="Kim Y."/>
            <person name="Blasche S."/>
        </authorList>
    </citation>
    <scope>NUCLEOTIDE SEQUENCE</scope>
    <source>
        <strain evidence="4">Olga-1</strain>
    </source>
</reference>
<keyword evidence="1 4" id="KW-0328">Glycosyltransferase</keyword>
<keyword evidence="2" id="KW-0808">Transferase</keyword>
<name>A0A9P6WNY2_9ASCO</name>
<dbReference type="Gene3D" id="3.40.50.2020">
    <property type="match status" value="1"/>
</dbReference>
<dbReference type="PANTHER" id="PTHR43363:SF4">
    <property type="entry name" value="XANTHINE PHOSPHORIBOSYLTRANSFERASE 1"/>
    <property type="match status" value="1"/>
</dbReference>
<dbReference type="GO" id="GO:0004422">
    <property type="term" value="F:hypoxanthine phosphoribosyltransferase activity"/>
    <property type="evidence" value="ECO:0007669"/>
    <property type="project" value="TreeGrafter"/>
</dbReference>
<dbReference type="AlphaFoldDB" id="A0A9P6WNY2"/>
<dbReference type="InterPro" id="IPR029057">
    <property type="entry name" value="PRTase-like"/>
</dbReference>
<dbReference type="GO" id="GO:0032264">
    <property type="term" value="P:IMP salvage"/>
    <property type="evidence" value="ECO:0007669"/>
    <property type="project" value="TreeGrafter"/>
</dbReference>
<gene>
    <name evidence="4" type="primary">XPT1</name>
    <name evidence="4" type="ORF">C6P40_002437</name>
</gene>
<dbReference type="InterPro" id="IPR000836">
    <property type="entry name" value="PRTase_dom"/>
</dbReference>
<dbReference type="FunFam" id="3.40.50.2020:FF:000033">
    <property type="entry name" value="Xanthine phosphoribosyltransferase 1"/>
    <property type="match status" value="1"/>
</dbReference>
<evidence type="ECO:0000256" key="2">
    <source>
        <dbReference type="ARBA" id="ARBA00022679"/>
    </source>
</evidence>
<evidence type="ECO:0000313" key="4">
    <source>
        <dbReference type="EMBL" id="KAG0690567.1"/>
    </source>
</evidence>
<dbReference type="PANTHER" id="PTHR43363">
    <property type="entry name" value="HYPOXANTHINE PHOSPHORIBOSYLTRANSFERASE"/>
    <property type="match status" value="1"/>
</dbReference>
<dbReference type="GO" id="GO:0032265">
    <property type="term" value="P:XMP salvage"/>
    <property type="evidence" value="ECO:0007669"/>
    <property type="project" value="TreeGrafter"/>
</dbReference>
<comment type="caution">
    <text evidence="4">The sequence shown here is derived from an EMBL/GenBank/DDBJ whole genome shotgun (WGS) entry which is preliminary data.</text>
</comment>
<dbReference type="SUPFAM" id="SSF53271">
    <property type="entry name" value="PRTase-like"/>
    <property type="match status" value="1"/>
</dbReference>
<accession>A0A9P6WNY2</accession>
<dbReference type="Pfam" id="PF00156">
    <property type="entry name" value="Pribosyltran"/>
    <property type="match status" value="1"/>
</dbReference>
<dbReference type="GO" id="GO:0005737">
    <property type="term" value="C:cytoplasm"/>
    <property type="evidence" value="ECO:0007669"/>
    <property type="project" value="TreeGrafter"/>
</dbReference>